<keyword evidence="3 6" id="KW-0133">Cell shape</keyword>
<dbReference type="Gene3D" id="3.30.30.80">
    <property type="entry name" value="probable RNA-binding protein from clostridium symbiosum atcc 14940"/>
    <property type="match status" value="1"/>
</dbReference>
<dbReference type="GO" id="GO:0005737">
    <property type="term" value="C:cytoplasm"/>
    <property type="evidence" value="ECO:0007669"/>
    <property type="project" value="UniProtKB-SubCell"/>
</dbReference>
<keyword evidence="4 6" id="KW-0143">Chaperone</keyword>
<organism evidence="9 10">
    <name type="scientific">Flintibacter faecis</name>
    <dbReference type="NCBI Taxonomy" id="2763047"/>
    <lineage>
        <taxon>Bacteria</taxon>
        <taxon>Bacillati</taxon>
        <taxon>Bacillota</taxon>
        <taxon>Clostridia</taxon>
        <taxon>Eubacteriales</taxon>
        <taxon>Flintibacter</taxon>
    </lineage>
</organism>
<dbReference type="RefSeq" id="WP_186878598.1">
    <property type="nucleotide sequence ID" value="NZ_JACOPN010000005.1"/>
</dbReference>
<evidence type="ECO:0000256" key="4">
    <source>
        <dbReference type="ARBA" id="ARBA00023186"/>
    </source>
</evidence>
<dbReference type="InterPro" id="IPR034079">
    <property type="entry name" value="R3H_KhpB"/>
</dbReference>
<dbReference type="SUPFAM" id="SSF82708">
    <property type="entry name" value="R3H domain"/>
    <property type="match status" value="1"/>
</dbReference>
<accession>A0A8J6J474</accession>
<dbReference type="InterPro" id="IPR015946">
    <property type="entry name" value="KH_dom-like_a/b"/>
</dbReference>
<dbReference type="InterPro" id="IPR036867">
    <property type="entry name" value="R3H_dom_sf"/>
</dbReference>
<protein>
    <recommendedName>
        <fullName evidence="6">RNA-binding protein KhpB</fullName>
    </recommendedName>
    <alternativeName>
        <fullName evidence="6">RNA-binding protein EloR</fullName>
    </alternativeName>
</protein>
<evidence type="ECO:0000259" key="8">
    <source>
        <dbReference type="PROSITE" id="PS51061"/>
    </source>
</evidence>
<dbReference type="PROSITE" id="PS50084">
    <property type="entry name" value="KH_TYPE_1"/>
    <property type="match status" value="1"/>
</dbReference>
<dbReference type="Pfam" id="PF14804">
    <property type="entry name" value="Jag_N"/>
    <property type="match status" value="1"/>
</dbReference>
<evidence type="ECO:0000256" key="6">
    <source>
        <dbReference type="HAMAP-Rule" id="MF_00867"/>
    </source>
</evidence>
<dbReference type="GO" id="GO:0008360">
    <property type="term" value="P:regulation of cell shape"/>
    <property type="evidence" value="ECO:0007669"/>
    <property type="project" value="UniProtKB-KW"/>
</dbReference>
<keyword evidence="1 6" id="KW-0963">Cytoplasm</keyword>
<comment type="subunit">
    <text evidence="6">Forms a complex with KhpA.</text>
</comment>
<dbReference type="InterPro" id="IPR038008">
    <property type="entry name" value="Jag_KH"/>
</dbReference>
<feature type="region of interest" description="Disordered" evidence="7">
    <location>
        <begin position="59"/>
        <end position="174"/>
    </location>
</feature>
<comment type="function">
    <text evidence="6">A probable RNA chaperone. Forms a complex with KhpA which binds to cellular RNA and controls its expression. Plays a role in peptidoglycan (PG) homeostasis and cell length regulation.</text>
</comment>
<dbReference type="PANTHER" id="PTHR35800">
    <property type="entry name" value="PROTEIN JAG"/>
    <property type="match status" value="1"/>
</dbReference>
<dbReference type="Gene3D" id="3.30.1370.50">
    <property type="entry name" value="R3H-like domain"/>
    <property type="match status" value="1"/>
</dbReference>
<dbReference type="SMART" id="SM00393">
    <property type="entry name" value="R3H"/>
    <property type="match status" value="1"/>
</dbReference>
<comment type="domain">
    <text evidence="6">Has an N-terminal Jag-N domain and 2 RNA-binding domains (KH and R3H).</text>
</comment>
<sequence>MVKWIETTGRSEEDAISAALFQLGLERDDVSIEVIERAKSGFLGFGGNPAKVRVSYEVDQEGGSPKPMKDPFQELRDVARPSAPKKEEKKPEVKKPQAPKPQPVRAPKAEEKAAPKAQEETPAQPVEEETILTAKTAWKPASKSARPQRREQRRPRPAQNQLQEGDEVLIGGEKPVHVHKEVTLTPASANDEKAQKIGTFLTGLLERLEVEATPEIFAADDGGYQIVLQGQNLGAIIGRRGETLDAIQQLTNYAVNHGQSKRVRIHVDAEGYRAKREESLQRLAVKVAGKVVKYRKNMTLEAMNAYERHVIHTALQDYPNVTTYSTGVEPNRRTVVAYAPGQK</sequence>
<evidence type="ECO:0000256" key="1">
    <source>
        <dbReference type="ARBA" id="ARBA00022490"/>
    </source>
</evidence>
<keyword evidence="2 6" id="KW-0694">RNA-binding</keyword>
<evidence type="ECO:0000256" key="2">
    <source>
        <dbReference type="ARBA" id="ARBA00022884"/>
    </source>
</evidence>
<dbReference type="PROSITE" id="PS51061">
    <property type="entry name" value="R3H"/>
    <property type="match status" value="1"/>
</dbReference>
<dbReference type="GO" id="GO:0003723">
    <property type="term" value="F:RNA binding"/>
    <property type="evidence" value="ECO:0007669"/>
    <property type="project" value="UniProtKB-UniRule"/>
</dbReference>
<dbReference type="Gene3D" id="3.30.300.20">
    <property type="match status" value="1"/>
</dbReference>
<keyword evidence="5 6" id="KW-0961">Cell wall biogenesis/degradation</keyword>
<dbReference type="Pfam" id="PF13083">
    <property type="entry name" value="KH_KhpA-B"/>
    <property type="match status" value="1"/>
</dbReference>
<dbReference type="AlphaFoldDB" id="A0A8J6J474"/>
<proteinExistence type="inferred from homology"/>
<evidence type="ECO:0000313" key="10">
    <source>
        <dbReference type="Proteomes" id="UP000602260"/>
    </source>
</evidence>
<evidence type="ECO:0000256" key="5">
    <source>
        <dbReference type="ARBA" id="ARBA00023316"/>
    </source>
</evidence>
<dbReference type="PANTHER" id="PTHR35800:SF1">
    <property type="entry name" value="RNA-BINDING PROTEIN KHPB"/>
    <property type="match status" value="1"/>
</dbReference>
<dbReference type="InterPro" id="IPR001374">
    <property type="entry name" value="R3H_dom"/>
</dbReference>
<gene>
    <name evidence="6" type="primary">khpB</name>
    <name evidence="6" type="synonym">eloR</name>
    <name evidence="9" type="ORF">H8S55_08315</name>
</gene>
<dbReference type="CDD" id="cd02644">
    <property type="entry name" value="R3H_jag"/>
    <property type="match status" value="1"/>
</dbReference>
<keyword evidence="10" id="KW-1185">Reference proteome</keyword>
<dbReference type="InterPro" id="IPR039247">
    <property type="entry name" value="KhpB"/>
</dbReference>
<dbReference type="GO" id="GO:0009252">
    <property type="term" value="P:peptidoglycan biosynthetic process"/>
    <property type="evidence" value="ECO:0007669"/>
    <property type="project" value="UniProtKB-UniRule"/>
</dbReference>
<dbReference type="HAMAP" id="MF_00867">
    <property type="entry name" value="KhpB"/>
    <property type="match status" value="1"/>
</dbReference>
<name>A0A8J6J474_9FIRM</name>
<dbReference type="SMART" id="SM01245">
    <property type="entry name" value="Jag_N"/>
    <property type="match status" value="1"/>
</dbReference>
<evidence type="ECO:0000313" key="9">
    <source>
        <dbReference type="EMBL" id="MBC5717320.1"/>
    </source>
</evidence>
<dbReference type="Pfam" id="PF01424">
    <property type="entry name" value="R3H"/>
    <property type="match status" value="1"/>
</dbReference>
<dbReference type="InterPro" id="IPR038247">
    <property type="entry name" value="Jag_N_dom_sf"/>
</dbReference>
<dbReference type="Proteomes" id="UP000602260">
    <property type="component" value="Unassembled WGS sequence"/>
</dbReference>
<dbReference type="EMBL" id="JACOPN010000005">
    <property type="protein sequence ID" value="MBC5717320.1"/>
    <property type="molecule type" value="Genomic_DNA"/>
</dbReference>
<comment type="similarity">
    <text evidence="6">Belongs to the KhpB RNA-binding protein family.</text>
</comment>
<dbReference type="GO" id="GO:0071555">
    <property type="term" value="P:cell wall organization"/>
    <property type="evidence" value="ECO:0007669"/>
    <property type="project" value="UniProtKB-KW"/>
</dbReference>
<feature type="domain" description="R3H" evidence="8">
    <location>
        <begin position="274"/>
        <end position="340"/>
    </location>
</feature>
<reference evidence="9" key="1">
    <citation type="submission" date="2020-08" db="EMBL/GenBank/DDBJ databases">
        <title>Genome public.</title>
        <authorList>
            <person name="Liu C."/>
            <person name="Sun Q."/>
        </authorList>
    </citation>
    <scope>NUCLEOTIDE SEQUENCE</scope>
    <source>
        <strain evidence="9">BX5</strain>
    </source>
</reference>
<comment type="caution">
    <text evidence="6">Lacks conserved residue(s) required for the propagation of feature annotation.</text>
</comment>
<feature type="compositionally biased region" description="Basic and acidic residues" evidence="7">
    <location>
        <begin position="67"/>
        <end position="95"/>
    </location>
</feature>
<evidence type="ECO:0000256" key="3">
    <source>
        <dbReference type="ARBA" id="ARBA00022960"/>
    </source>
</evidence>
<feature type="compositionally biased region" description="Basic and acidic residues" evidence="7">
    <location>
        <begin position="107"/>
        <end position="119"/>
    </location>
</feature>
<evidence type="ECO:0000256" key="7">
    <source>
        <dbReference type="SAM" id="MobiDB-lite"/>
    </source>
</evidence>
<dbReference type="InterPro" id="IPR032782">
    <property type="entry name" value="KhpB_N"/>
</dbReference>
<comment type="caution">
    <text evidence="9">The sequence shown here is derived from an EMBL/GenBank/DDBJ whole genome shotgun (WGS) entry which is preliminary data.</text>
</comment>
<dbReference type="CDD" id="cd02414">
    <property type="entry name" value="KH-II_Jag"/>
    <property type="match status" value="1"/>
</dbReference>
<dbReference type="NCBIfam" id="NF041568">
    <property type="entry name" value="Jag_EloR"/>
    <property type="match status" value="1"/>
</dbReference>
<comment type="subcellular location">
    <subcellularLocation>
        <location evidence="6">Cytoplasm</location>
    </subcellularLocation>
</comment>